<protein>
    <recommendedName>
        <fullName evidence="3">Winged helix-turn-helix domain-containing protein</fullName>
    </recommendedName>
</protein>
<comment type="caution">
    <text evidence="1">The sequence shown here is derived from an EMBL/GenBank/DDBJ whole genome shotgun (WGS) entry which is preliminary data.</text>
</comment>
<keyword evidence="2" id="KW-1185">Reference proteome</keyword>
<dbReference type="Proteomes" id="UP000003706">
    <property type="component" value="Unassembled WGS sequence"/>
</dbReference>
<accession>H1KZ71</accession>
<reference evidence="1 2" key="1">
    <citation type="submission" date="2011-09" db="EMBL/GenBank/DDBJ databases">
        <title>The draft genome of Methanotorris formicicus Mc-S-70.</title>
        <authorList>
            <consortium name="US DOE Joint Genome Institute (JGI-PGF)"/>
            <person name="Lucas S."/>
            <person name="Han J."/>
            <person name="Lapidus A."/>
            <person name="Cheng J.-F."/>
            <person name="Goodwin L."/>
            <person name="Pitluck S."/>
            <person name="Peters L."/>
            <person name="Land M.L."/>
            <person name="Hauser L."/>
            <person name="Sieprawska-Lupa M."/>
            <person name="Takai K."/>
            <person name="Miyazaki J."/>
            <person name="Whitman W."/>
            <person name="Woyke T.J."/>
        </authorList>
    </citation>
    <scope>NUCLEOTIDE SEQUENCE [LARGE SCALE GENOMIC DNA]</scope>
    <source>
        <strain evidence="1 2">Mc-S-70</strain>
    </source>
</reference>
<sequence length="67" mass="7612">MWAKIGETAGKVYHLLEDGEKSLSNLTKILRREGCNTNLVIMAIGWLAREDKIVVIKDSGKWTIRLK</sequence>
<name>H1KZ71_9EURY</name>
<organism evidence="1 2">
    <name type="scientific">Methanotorris formicicus Mc-S-70</name>
    <dbReference type="NCBI Taxonomy" id="647171"/>
    <lineage>
        <taxon>Archaea</taxon>
        <taxon>Methanobacteriati</taxon>
        <taxon>Methanobacteriota</taxon>
        <taxon>Methanomada group</taxon>
        <taxon>Methanococci</taxon>
        <taxon>Methanococcales</taxon>
        <taxon>Methanocaldococcaceae</taxon>
        <taxon>Methanotorris</taxon>
    </lineage>
</organism>
<dbReference type="InterPro" id="IPR019707">
    <property type="entry name" value="DUF2582"/>
</dbReference>
<dbReference type="EMBL" id="AGJL01000024">
    <property type="protein sequence ID" value="EHP86354.1"/>
    <property type="molecule type" value="Genomic_DNA"/>
</dbReference>
<dbReference type="PATRIC" id="fig|647171.4.peg.1070"/>
<proteinExistence type="predicted"/>
<evidence type="ECO:0008006" key="3">
    <source>
        <dbReference type="Google" id="ProtNLM"/>
    </source>
</evidence>
<evidence type="ECO:0000313" key="2">
    <source>
        <dbReference type="Proteomes" id="UP000003706"/>
    </source>
</evidence>
<evidence type="ECO:0000313" key="1">
    <source>
        <dbReference type="EMBL" id="EHP86354.1"/>
    </source>
</evidence>
<dbReference type="AlphaFoldDB" id="H1KZ71"/>
<dbReference type="InterPro" id="IPR036388">
    <property type="entry name" value="WH-like_DNA-bd_sf"/>
</dbReference>
<dbReference type="Gene3D" id="1.10.10.10">
    <property type="entry name" value="Winged helix-like DNA-binding domain superfamily/Winged helix DNA-binding domain"/>
    <property type="match status" value="1"/>
</dbReference>
<dbReference type="STRING" id="647171.MetfoDRAFT_1094"/>
<dbReference type="Pfam" id="PF10771">
    <property type="entry name" value="DUF2582"/>
    <property type="match status" value="1"/>
</dbReference>
<gene>
    <name evidence="1" type="ORF">MetfoDRAFT_1094</name>
</gene>